<protein>
    <submittedName>
        <fullName evidence="1">Uncharacterized protein</fullName>
    </submittedName>
</protein>
<evidence type="ECO:0000313" key="2">
    <source>
        <dbReference type="Proteomes" id="UP001341840"/>
    </source>
</evidence>
<comment type="caution">
    <text evidence="1">The sequence shown here is derived from an EMBL/GenBank/DDBJ whole genome shotgun (WGS) entry which is preliminary data.</text>
</comment>
<organism evidence="1 2">
    <name type="scientific">Stylosanthes scabra</name>
    <dbReference type="NCBI Taxonomy" id="79078"/>
    <lineage>
        <taxon>Eukaryota</taxon>
        <taxon>Viridiplantae</taxon>
        <taxon>Streptophyta</taxon>
        <taxon>Embryophyta</taxon>
        <taxon>Tracheophyta</taxon>
        <taxon>Spermatophyta</taxon>
        <taxon>Magnoliopsida</taxon>
        <taxon>eudicotyledons</taxon>
        <taxon>Gunneridae</taxon>
        <taxon>Pentapetalae</taxon>
        <taxon>rosids</taxon>
        <taxon>fabids</taxon>
        <taxon>Fabales</taxon>
        <taxon>Fabaceae</taxon>
        <taxon>Papilionoideae</taxon>
        <taxon>50 kb inversion clade</taxon>
        <taxon>dalbergioids sensu lato</taxon>
        <taxon>Dalbergieae</taxon>
        <taxon>Pterocarpus clade</taxon>
        <taxon>Stylosanthes</taxon>
    </lineage>
</organism>
<proteinExistence type="predicted"/>
<dbReference type="EMBL" id="JASCZI010060588">
    <property type="protein sequence ID" value="MED6134311.1"/>
    <property type="molecule type" value="Genomic_DNA"/>
</dbReference>
<reference evidence="1 2" key="1">
    <citation type="journal article" date="2023" name="Plants (Basel)">
        <title>Bridging the Gap: Combining Genomics and Transcriptomics Approaches to Understand Stylosanthes scabra, an Orphan Legume from the Brazilian Caatinga.</title>
        <authorList>
            <person name="Ferreira-Neto J.R.C."/>
            <person name="da Silva M.D."/>
            <person name="Binneck E."/>
            <person name="de Melo N.F."/>
            <person name="da Silva R.H."/>
            <person name="de Melo A.L.T.M."/>
            <person name="Pandolfi V."/>
            <person name="Bustamante F.O."/>
            <person name="Brasileiro-Vidal A.C."/>
            <person name="Benko-Iseppon A.M."/>
        </authorList>
    </citation>
    <scope>NUCLEOTIDE SEQUENCE [LARGE SCALE GENOMIC DNA]</scope>
    <source>
        <tissue evidence="1">Leaves</tissue>
    </source>
</reference>
<evidence type="ECO:0000313" key="1">
    <source>
        <dbReference type="EMBL" id="MED6134311.1"/>
    </source>
</evidence>
<keyword evidence="2" id="KW-1185">Reference proteome</keyword>
<dbReference type="Proteomes" id="UP001341840">
    <property type="component" value="Unassembled WGS sequence"/>
</dbReference>
<name>A0ABU6SDG4_9FABA</name>
<gene>
    <name evidence="1" type="ORF">PIB30_035872</name>
</gene>
<sequence length="148" mass="16606">MQIHDRRMVQDKAETEDDNVLRRCYIVTRMYSDAAKTRLIWTLVGGRTRWTRTRPKLGCREDCCRSGDGTQKDQLGTEVAGTVVEEIAEGCRIGDDGKRNRTARSEDDGDNRMAQLREGAAVLVSLHVLSLLSFPSLSQVCSDTWLTG</sequence>
<accession>A0ABU6SDG4</accession>